<reference evidence="2 3" key="1">
    <citation type="submission" date="2014-02" db="EMBL/GenBank/DDBJ databases">
        <title>Single nucleus genome sequencing reveals high similarity among nuclei of an endomycorrhizal fungus.</title>
        <authorList>
            <person name="Lin K."/>
            <person name="Geurts R."/>
            <person name="Zhang Z."/>
            <person name="Limpens E."/>
            <person name="Saunders D.G."/>
            <person name="Mu D."/>
            <person name="Pang E."/>
            <person name="Cao H."/>
            <person name="Cha H."/>
            <person name="Lin T."/>
            <person name="Zhou Q."/>
            <person name="Shang Y."/>
            <person name="Li Y."/>
            <person name="Ivanov S."/>
            <person name="Sharma T."/>
            <person name="Velzen R.V."/>
            <person name="Ruijter N.D."/>
            <person name="Aanen D.K."/>
            <person name="Win J."/>
            <person name="Kamoun S."/>
            <person name="Bisseling T."/>
            <person name="Huang S."/>
        </authorList>
    </citation>
    <scope>NUCLEOTIDE SEQUENCE [LARGE SCALE GENOMIC DNA]</scope>
    <source>
        <strain evidence="3">DAOM197198w</strain>
    </source>
</reference>
<sequence>MAADDRCRHPRNGSTAVARLCLCRCLGRADRGCIVGICELELIDARDAGTVGRALKFGAPLDEAGKLHSGGAQSYENGHHQREEHEHTAALVAT</sequence>
<feature type="region of interest" description="Disordered" evidence="1">
    <location>
        <begin position="68"/>
        <end position="94"/>
    </location>
</feature>
<evidence type="ECO:0000256" key="1">
    <source>
        <dbReference type="SAM" id="MobiDB-lite"/>
    </source>
</evidence>
<evidence type="ECO:0000313" key="2">
    <source>
        <dbReference type="EMBL" id="EXX77092.1"/>
    </source>
</evidence>
<dbReference type="AlphaFoldDB" id="A0A015K5P5"/>
<feature type="compositionally biased region" description="Basic and acidic residues" evidence="1">
    <location>
        <begin position="77"/>
        <end position="88"/>
    </location>
</feature>
<dbReference type="HOGENOM" id="CLU_2387330_0_0_1"/>
<keyword evidence="3" id="KW-1185">Reference proteome</keyword>
<comment type="caution">
    <text evidence="2">The sequence shown here is derived from an EMBL/GenBank/DDBJ whole genome shotgun (WGS) entry which is preliminary data.</text>
</comment>
<protein>
    <submittedName>
        <fullName evidence="2">Uncharacterized protein</fullName>
    </submittedName>
</protein>
<proteinExistence type="predicted"/>
<dbReference type="Proteomes" id="UP000022910">
    <property type="component" value="Unassembled WGS sequence"/>
</dbReference>
<name>A0A015K5P5_RHIIW</name>
<organism evidence="2 3">
    <name type="scientific">Rhizophagus irregularis (strain DAOM 197198w)</name>
    <name type="common">Glomus intraradices</name>
    <dbReference type="NCBI Taxonomy" id="1432141"/>
    <lineage>
        <taxon>Eukaryota</taxon>
        <taxon>Fungi</taxon>
        <taxon>Fungi incertae sedis</taxon>
        <taxon>Mucoromycota</taxon>
        <taxon>Glomeromycotina</taxon>
        <taxon>Glomeromycetes</taxon>
        <taxon>Glomerales</taxon>
        <taxon>Glomeraceae</taxon>
        <taxon>Rhizophagus</taxon>
    </lineage>
</organism>
<evidence type="ECO:0000313" key="3">
    <source>
        <dbReference type="Proteomes" id="UP000022910"/>
    </source>
</evidence>
<gene>
    <name evidence="2" type="ORF">RirG_027030</name>
</gene>
<dbReference type="EMBL" id="JEMT01011700">
    <property type="protein sequence ID" value="EXX77092.1"/>
    <property type="molecule type" value="Genomic_DNA"/>
</dbReference>
<accession>A0A015K5P5</accession>